<evidence type="ECO:0000313" key="4">
    <source>
        <dbReference type="Proteomes" id="UP000230750"/>
    </source>
</evidence>
<name>A0A2G8K2M0_STIJA</name>
<accession>A0A2G8K2M0</accession>
<dbReference type="OrthoDB" id="5951504at2759"/>
<gene>
    <name evidence="3" type="ORF">BSL78_20889</name>
</gene>
<dbReference type="InterPro" id="IPR024983">
    <property type="entry name" value="CHAT_dom"/>
</dbReference>
<proteinExistence type="predicted"/>
<dbReference type="EMBL" id="MRZV01000948">
    <property type="protein sequence ID" value="PIK42256.1"/>
    <property type="molecule type" value="Genomic_DNA"/>
</dbReference>
<reference evidence="3 4" key="1">
    <citation type="journal article" date="2017" name="PLoS Biol.">
        <title>The sea cucumber genome provides insights into morphological evolution and visceral regeneration.</title>
        <authorList>
            <person name="Zhang X."/>
            <person name="Sun L."/>
            <person name="Yuan J."/>
            <person name="Sun Y."/>
            <person name="Gao Y."/>
            <person name="Zhang L."/>
            <person name="Li S."/>
            <person name="Dai H."/>
            <person name="Hamel J.F."/>
            <person name="Liu C."/>
            <person name="Yu Y."/>
            <person name="Liu S."/>
            <person name="Lin W."/>
            <person name="Guo K."/>
            <person name="Jin S."/>
            <person name="Xu P."/>
            <person name="Storey K.B."/>
            <person name="Huan P."/>
            <person name="Zhang T."/>
            <person name="Zhou Y."/>
            <person name="Zhang J."/>
            <person name="Lin C."/>
            <person name="Li X."/>
            <person name="Xing L."/>
            <person name="Huo D."/>
            <person name="Sun M."/>
            <person name="Wang L."/>
            <person name="Mercier A."/>
            <person name="Li F."/>
            <person name="Yang H."/>
            <person name="Xiang J."/>
        </authorList>
    </citation>
    <scope>NUCLEOTIDE SEQUENCE [LARGE SCALE GENOMIC DNA]</scope>
    <source>
        <strain evidence="3">Shaxun</strain>
        <tissue evidence="3">Muscle</tissue>
    </source>
</reference>
<evidence type="ECO:0000256" key="1">
    <source>
        <dbReference type="SAM" id="MobiDB-lite"/>
    </source>
</evidence>
<sequence>MDPVDNAEPPAAECSVERRHVDNPLQSSRLLYSLLLEPYETFLQSCEKCTIVADELLLQVPFDCLSSLISEEEEATCRINMIPCLQFLSLANRKTRKNEEISSLKGMPLNARDAVPNTAPVYLDELLRVVVPPSDRPHRPIRSTVRNAPLMATNRPNPAFVAFNTSHHSRQKVEPDLVGEMERRYLAERTGAGSTTLISSSWNGTEVPSATASFVQVYSPRAPMASVSVMGNPKIPAELMWHSKVWRPPPDMLAAQSEVHKIAHQLSTQPITGSHMTKEAVLARLSASTIIHIASYGCWDDGVFVCSPNPSTNHGEDGATPQNRYLITSNDVSQLKLIADLVVLNFGYGNKHRDIAMTLPLAFLVAGAKSVLLPQWAICEAAQDKFWYHFYDSLHADGIHVTEALRKAKLSVREDKRFRHPRYWAGYCLLGNDPKVDLKQIKTAILDKHLTQMEQTVLKNLPKDVLNEPPKSDQEHSHDALIRQICLHLSDLLLDHRDDDVIPGLVSLMNGYRELTVQRQKHPVQKISTSITSSTPAVKLLSLVGFHFQAGGIDPTEPPVALYPQWDPDRLMDLTIQALQGIATVSGQADCSYALSKVLLESSAVHSDVIDLLAITKHMPEIQLKSADHGVAAVWGGNVNRELLLKLGFAEVGTLLMFEGNSHNKKLLSAVLQVLCAVCGDKGVSMLERLDPQFLGVANRRVLSKSPSQSPVKSARLKHSSALRSPAIQPPPPPPPKRLPSLNPVLISDSKMAFSTSWRIIPENEAEVKEKMEVSRSLMAVRTDGQVNTRVTNEWHALCSYPQALQTLNSLGQPTVKRTKVKVHPGGSPSSQRVPLGYKPPLTLEAIEQRRDYAHYVLQERHRDVARRQEKAVRDVFLPYVNSRKVP</sequence>
<evidence type="ECO:0000259" key="2">
    <source>
        <dbReference type="Pfam" id="PF12770"/>
    </source>
</evidence>
<evidence type="ECO:0000313" key="3">
    <source>
        <dbReference type="EMBL" id="PIK42256.1"/>
    </source>
</evidence>
<organism evidence="3 4">
    <name type="scientific">Stichopus japonicus</name>
    <name type="common">Sea cucumber</name>
    <dbReference type="NCBI Taxonomy" id="307972"/>
    <lineage>
        <taxon>Eukaryota</taxon>
        <taxon>Metazoa</taxon>
        <taxon>Echinodermata</taxon>
        <taxon>Eleutherozoa</taxon>
        <taxon>Echinozoa</taxon>
        <taxon>Holothuroidea</taxon>
        <taxon>Aspidochirotacea</taxon>
        <taxon>Aspidochirotida</taxon>
        <taxon>Stichopodidae</taxon>
        <taxon>Apostichopus</taxon>
    </lineage>
</organism>
<keyword evidence="4" id="KW-1185">Reference proteome</keyword>
<dbReference type="STRING" id="307972.A0A2G8K2M0"/>
<feature type="domain" description="CHAT" evidence="2">
    <location>
        <begin position="182"/>
        <end position="432"/>
    </location>
</feature>
<comment type="caution">
    <text evidence="3">The sequence shown here is derived from an EMBL/GenBank/DDBJ whole genome shotgun (WGS) entry which is preliminary data.</text>
</comment>
<protein>
    <submittedName>
        <fullName evidence="3">Putative tetratricopeptide repeat protein 28</fullName>
    </submittedName>
</protein>
<feature type="region of interest" description="Disordered" evidence="1">
    <location>
        <begin position="705"/>
        <end position="740"/>
    </location>
</feature>
<dbReference type="Pfam" id="PF12770">
    <property type="entry name" value="CHAT"/>
    <property type="match status" value="1"/>
</dbReference>
<dbReference type="Proteomes" id="UP000230750">
    <property type="component" value="Unassembled WGS sequence"/>
</dbReference>
<dbReference type="AlphaFoldDB" id="A0A2G8K2M0"/>
<feature type="compositionally biased region" description="Pro residues" evidence="1">
    <location>
        <begin position="728"/>
        <end position="738"/>
    </location>
</feature>